<protein>
    <submittedName>
        <fullName evidence="1">Uncharacterized protein</fullName>
    </submittedName>
</protein>
<dbReference type="Proteomes" id="UP001187734">
    <property type="component" value="Unassembled WGS sequence"/>
</dbReference>
<proteinExistence type="predicted"/>
<sequence>MVSFGAIMDIVSKVLEVGSHLVTVVEKVANMAKSWVKKEIKPKDLEMGELPGVEARLAALEEEVFGARLPSRRVVEVVRRRTGTGLAADA</sequence>
<organism evidence="1 2">
    <name type="scientific">Fusarium torulosum</name>
    <dbReference type="NCBI Taxonomy" id="33205"/>
    <lineage>
        <taxon>Eukaryota</taxon>
        <taxon>Fungi</taxon>
        <taxon>Dikarya</taxon>
        <taxon>Ascomycota</taxon>
        <taxon>Pezizomycotina</taxon>
        <taxon>Sordariomycetes</taxon>
        <taxon>Hypocreomycetidae</taxon>
        <taxon>Hypocreales</taxon>
        <taxon>Nectriaceae</taxon>
        <taxon>Fusarium</taxon>
    </lineage>
</organism>
<evidence type="ECO:0000313" key="1">
    <source>
        <dbReference type="EMBL" id="SPJ73144.1"/>
    </source>
</evidence>
<keyword evidence="2" id="KW-1185">Reference proteome</keyword>
<comment type="caution">
    <text evidence="1">The sequence shown here is derived from an EMBL/GenBank/DDBJ whole genome shotgun (WGS) entry which is preliminary data.</text>
</comment>
<gene>
    <name evidence="1" type="ORF">FTOL_02873</name>
</gene>
<evidence type="ECO:0000313" key="2">
    <source>
        <dbReference type="Proteomes" id="UP001187734"/>
    </source>
</evidence>
<name>A0AAE8M2W1_9HYPO</name>
<accession>A0AAE8M2W1</accession>
<dbReference type="EMBL" id="ONZP01000089">
    <property type="protein sequence ID" value="SPJ73144.1"/>
    <property type="molecule type" value="Genomic_DNA"/>
</dbReference>
<dbReference type="AlphaFoldDB" id="A0AAE8M2W1"/>
<reference evidence="1" key="1">
    <citation type="submission" date="2018-03" db="EMBL/GenBank/DDBJ databases">
        <authorList>
            <person name="Guldener U."/>
        </authorList>
    </citation>
    <scope>NUCLEOTIDE SEQUENCE</scope>
</reference>